<reference evidence="1" key="2">
    <citation type="journal article" date="2023" name="Proc. Natl. Acad. Sci. U.S.A.">
        <title>A global phylogenomic analysis of the shiitake genus Lentinula.</title>
        <authorList>
            <person name="Sierra-Patev S."/>
            <person name="Min B."/>
            <person name="Naranjo-Ortiz M."/>
            <person name="Looney B."/>
            <person name="Konkel Z."/>
            <person name="Slot J.C."/>
            <person name="Sakamoto Y."/>
            <person name="Steenwyk J.L."/>
            <person name="Rokas A."/>
            <person name="Carro J."/>
            <person name="Camarero S."/>
            <person name="Ferreira P."/>
            <person name="Molpeceres G."/>
            <person name="Ruiz-Duenas F.J."/>
            <person name="Serrano A."/>
            <person name="Henrissat B."/>
            <person name="Drula E."/>
            <person name="Hughes K.W."/>
            <person name="Mata J.L."/>
            <person name="Ishikawa N.K."/>
            <person name="Vargas-Isla R."/>
            <person name="Ushijima S."/>
            <person name="Smith C.A."/>
            <person name="Donoghue J."/>
            <person name="Ahrendt S."/>
            <person name="Andreopoulos W."/>
            <person name="He G."/>
            <person name="LaButti K."/>
            <person name="Lipzen A."/>
            <person name="Ng V."/>
            <person name="Riley R."/>
            <person name="Sandor L."/>
            <person name="Barry K."/>
            <person name="Martinez A.T."/>
            <person name="Xiao Y."/>
            <person name="Gibbons J.G."/>
            <person name="Terashima K."/>
            <person name="Grigoriev I.V."/>
            <person name="Hibbett D."/>
        </authorList>
    </citation>
    <scope>NUCLEOTIDE SEQUENCE</scope>
    <source>
        <strain evidence="1">ET3784</strain>
    </source>
</reference>
<dbReference type="EMBL" id="JANVFO010000074">
    <property type="protein sequence ID" value="KAJ3717266.1"/>
    <property type="molecule type" value="Genomic_DNA"/>
</dbReference>
<proteinExistence type="predicted"/>
<keyword evidence="2" id="KW-1185">Reference proteome</keyword>
<comment type="caution">
    <text evidence="1">The sequence shown here is derived from an EMBL/GenBank/DDBJ whole genome shotgun (WGS) entry which is preliminary data.</text>
</comment>
<gene>
    <name evidence="1" type="ORF">DFJ43DRAFT_795737</name>
</gene>
<name>A0AA38JA30_9AGAR</name>
<reference evidence="1" key="1">
    <citation type="submission" date="2022-08" db="EMBL/GenBank/DDBJ databases">
        <authorList>
            <consortium name="DOE Joint Genome Institute"/>
            <person name="Min B."/>
            <person name="Sierra-Patev S."/>
            <person name="Naranjo-Ortiz M."/>
            <person name="Looney B."/>
            <person name="Konkel Z."/>
            <person name="Slot J.C."/>
            <person name="Sakamoto Y."/>
            <person name="Steenwyk J.L."/>
            <person name="Rokas A."/>
            <person name="Carro J."/>
            <person name="Camarero S."/>
            <person name="Ferreira P."/>
            <person name="Molpeceres G."/>
            <person name="Ruiz-duenas F.J."/>
            <person name="Serrano A."/>
            <person name="Henrissat B."/>
            <person name="Drula E."/>
            <person name="Hughes K.W."/>
            <person name="Mata J.L."/>
            <person name="Ishikawa N.K."/>
            <person name="Vargas-Isla R."/>
            <person name="Ushijima S."/>
            <person name="Smith C.A."/>
            <person name="Ahrendt S."/>
            <person name="Andreopoulos W."/>
            <person name="He G."/>
            <person name="LaButti K."/>
            <person name="Lipzen A."/>
            <person name="Ng V."/>
            <person name="Riley R."/>
            <person name="Sandor L."/>
            <person name="Barry K."/>
            <person name="Martinez A.T."/>
            <person name="Xiao Y."/>
            <person name="Gibbons J.G."/>
            <person name="Terashima K."/>
            <person name="Hibbett D.S."/>
            <person name="Grigoriev I.V."/>
        </authorList>
    </citation>
    <scope>NUCLEOTIDE SEQUENCE</scope>
    <source>
        <strain evidence="1">ET3784</strain>
    </source>
</reference>
<evidence type="ECO:0000313" key="1">
    <source>
        <dbReference type="EMBL" id="KAJ3717266.1"/>
    </source>
</evidence>
<accession>A0AA38JA30</accession>
<evidence type="ECO:0000313" key="2">
    <source>
        <dbReference type="Proteomes" id="UP001176059"/>
    </source>
</evidence>
<protein>
    <submittedName>
        <fullName evidence="1">Uncharacterized protein</fullName>
    </submittedName>
</protein>
<dbReference type="Proteomes" id="UP001176059">
    <property type="component" value="Unassembled WGS sequence"/>
</dbReference>
<organism evidence="1 2">
    <name type="scientific">Lentinula guzmanii</name>
    <dbReference type="NCBI Taxonomy" id="2804957"/>
    <lineage>
        <taxon>Eukaryota</taxon>
        <taxon>Fungi</taxon>
        <taxon>Dikarya</taxon>
        <taxon>Basidiomycota</taxon>
        <taxon>Agaricomycotina</taxon>
        <taxon>Agaricomycetes</taxon>
        <taxon>Agaricomycetidae</taxon>
        <taxon>Agaricales</taxon>
        <taxon>Marasmiineae</taxon>
        <taxon>Omphalotaceae</taxon>
        <taxon>Lentinula</taxon>
    </lineage>
</organism>
<dbReference type="AlphaFoldDB" id="A0AA38JA30"/>
<sequence>MAFLWGKDSFFCSTTVTCALCVQSSYTSPTTDLFTMFHVWYIGVGRSSITSLIGQEISVQTPMVRNPFRLQSNHFHHTPMSLGLNVLGDSIAFTSPLSQGGFVACRQTEKDKTFFGGSPV</sequence>